<dbReference type="Pfam" id="PF10544">
    <property type="entry name" value="T5orf172"/>
    <property type="match status" value="1"/>
</dbReference>
<dbReference type="GeneID" id="95985463"/>
<name>A0ABR3Q6N6_9TREE</name>
<dbReference type="EMBL" id="JBBXJM010000003">
    <property type="protein sequence ID" value="KAL1410409.1"/>
    <property type="molecule type" value="Genomic_DNA"/>
</dbReference>
<gene>
    <name evidence="3" type="ORF">Q8F55_004420</name>
</gene>
<feature type="compositionally biased region" description="Low complexity" evidence="1">
    <location>
        <begin position="278"/>
        <end position="290"/>
    </location>
</feature>
<feature type="compositionally biased region" description="Polar residues" evidence="1">
    <location>
        <begin position="240"/>
        <end position="264"/>
    </location>
</feature>
<reference evidence="3 4" key="1">
    <citation type="submission" date="2023-08" db="EMBL/GenBank/DDBJ databases">
        <title>Annotated Genome Sequence of Vanrija albida AlHP1.</title>
        <authorList>
            <person name="Herzog R."/>
        </authorList>
    </citation>
    <scope>NUCLEOTIDE SEQUENCE [LARGE SCALE GENOMIC DNA]</scope>
    <source>
        <strain evidence="3 4">AlHP1</strain>
    </source>
</reference>
<feature type="compositionally biased region" description="Pro residues" evidence="1">
    <location>
        <begin position="215"/>
        <end position="228"/>
    </location>
</feature>
<comment type="caution">
    <text evidence="3">The sequence shown here is derived from an EMBL/GenBank/DDBJ whole genome shotgun (WGS) entry which is preliminary data.</text>
</comment>
<evidence type="ECO:0000256" key="1">
    <source>
        <dbReference type="SAM" id="MobiDB-lite"/>
    </source>
</evidence>
<proteinExistence type="predicted"/>
<feature type="compositionally biased region" description="Pro residues" evidence="1">
    <location>
        <begin position="114"/>
        <end position="131"/>
    </location>
</feature>
<keyword evidence="4" id="KW-1185">Reference proteome</keyword>
<dbReference type="PANTHER" id="PTHR28094:SF1">
    <property type="entry name" value="MEIOTICALLY UP-REGULATED GENE 113 PROTEIN"/>
    <property type="match status" value="1"/>
</dbReference>
<feature type="compositionally biased region" description="Low complexity" evidence="1">
    <location>
        <begin position="188"/>
        <end position="214"/>
    </location>
</feature>
<dbReference type="Proteomes" id="UP001565368">
    <property type="component" value="Unassembled WGS sequence"/>
</dbReference>
<feature type="compositionally biased region" description="Pro residues" evidence="1">
    <location>
        <begin position="163"/>
        <end position="175"/>
    </location>
</feature>
<dbReference type="InterPro" id="IPR053006">
    <property type="entry name" value="Meiosis_regulatory"/>
</dbReference>
<evidence type="ECO:0000313" key="3">
    <source>
        <dbReference type="EMBL" id="KAL1410409.1"/>
    </source>
</evidence>
<evidence type="ECO:0000313" key="4">
    <source>
        <dbReference type="Proteomes" id="UP001565368"/>
    </source>
</evidence>
<feature type="region of interest" description="Disordered" evidence="1">
    <location>
        <begin position="188"/>
        <end position="350"/>
    </location>
</feature>
<accession>A0ABR3Q6N6</accession>
<organism evidence="3 4">
    <name type="scientific">Vanrija albida</name>
    <dbReference type="NCBI Taxonomy" id="181172"/>
    <lineage>
        <taxon>Eukaryota</taxon>
        <taxon>Fungi</taxon>
        <taxon>Dikarya</taxon>
        <taxon>Basidiomycota</taxon>
        <taxon>Agaricomycotina</taxon>
        <taxon>Tremellomycetes</taxon>
        <taxon>Trichosporonales</taxon>
        <taxon>Trichosporonaceae</taxon>
        <taxon>Vanrija</taxon>
    </lineage>
</organism>
<sequence>MTQYPRYPLGMYNQPYAGGSYASPAQPPQHPAPLPDLAFVPVWPSTPAPLAPAHAARPRASLPLHHRASEPNLAGAMSSLDIRNKPLPPVPPAGAMPAMAMAVASGPLPVPPARAAVPPPLPERPPPPPYSALPTTNTITQAIHGVPAPPPIPPRPTEKATFNPPPAAFGDFPPVPAPPFRLAAAAATSSSSSASSSTSTYATGSTAPSSSQSAPTPPPAGPCNPKPGPLKQAKLHFNPRMSQQKSASSQNLSTQAKPRASSTPKGKGKKPAVIDLTGSDNDSYSPSDSDSGGGRLAPPQTRHQRAHSQPPSSAAPHTPAPKGKKAGPRLSKPSAPDAARCSGFTRSGQPCKRTVKATAPFLAGLESDEEGEERTGRYCKDHAGLVCAVDGFYWSDRRGRSGVWVEFKDYIPPDLGQQTQTLLRMTMESALTAKELPGFLYAYELRAKGGRDTAYFKVGRTDNVPRRIGQWTQQCQSHTPTLRDIFPLSGAALKRRPSGPGSLLPGAVKGGVEARRMVPAVKRWERLVHLELSDRSASQRGSDYDAVRQPCADCGTIHKEIFPLADDGVSTYEEVVVEVIERWEKFVRKICASA</sequence>
<dbReference type="RefSeq" id="XP_069210353.1">
    <property type="nucleotide sequence ID" value="XM_069352935.1"/>
</dbReference>
<dbReference type="PANTHER" id="PTHR28094">
    <property type="entry name" value="MEIOTICALLY UP-REGULATED GENE 113 PROTEIN"/>
    <property type="match status" value="1"/>
</dbReference>
<feature type="region of interest" description="Disordered" evidence="1">
    <location>
        <begin position="114"/>
        <end position="175"/>
    </location>
</feature>
<dbReference type="InterPro" id="IPR018306">
    <property type="entry name" value="Phage_T5_Orf172_DNA-bd"/>
</dbReference>
<evidence type="ECO:0000259" key="2">
    <source>
        <dbReference type="Pfam" id="PF10544"/>
    </source>
</evidence>
<feature type="compositionally biased region" description="Low complexity" evidence="1">
    <location>
        <begin position="307"/>
        <end position="321"/>
    </location>
</feature>
<feature type="domain" description="Bacteriophage T5 Orf172 DNA-binding" evidence="2">
    <location>
        <begin position="439"/>
        <end position="584"/>
    </location>
</feature>
<protein>
    <recommendedName>
        <fullName evidence="2">Bacteriophage T5 Orf172 DNA-binding domain-containing protein</fullName>
    </recommendedName>
</protein>